<sequence length="292" mass="33621">MTERLDDDILVPLNDKDLEELASLYTLHVETFPLAHSFLQICLKAKKVGLNDYVTVYSPWNCWREDGTFIASMPAYGHDIVLHSLDSSGKRLIEAFKQTKRFPFQKDSAREYTLFFSVHEYFSLKLVDLLTNVLHHELIYYEAPLWRLGKEQALAFNDLSLSDVYVKPLNKQDISIIDNAWPHRSPTSINKHWQWIQLGTSFGVYLKSNDKLVSWVTSSCLGQMSALQTLEQYKRKGYGSLVVKHMAKYLATQGFDSCISIIAGNVESEGLYKKLGFKKTSSLYHFIRVFNK</sequence>
<dbReference type="InterPro" id="IPR000182">
    <property type="entry name" value="GNAT_dom"/>
</dbReference>
<evidence type="ECO:0000259" key="1">
    <source>
        <dbReference type="PROSITE" id="PS51186"/>
    </source>
</evidence>
<accession>A0ABD1EU04</accession>
<dbReference type="PANTHER" id="PTHR20958">
    <property type="entry name" value="GLYCINE N-ACYLTRANSFERASE-LIKE PROTEIN"/>
    <property type="match status" value="1"/>
</dbReference>
<evidence type="ECO:0000313" key="3">
    <source>
        <dbReference type="Proteomes" id="UP001566132"/>
    </source>
</evidence>
<dbReference type="EMBL" id="JBDJPC010000005">
    <property type="protein sequence ID" value="KAL1502275.1"/>
    <property type="molecule type" value="Genomic_DNA"/>
</dbReference>
<reference evidence="2 3" key="1">
    <citation type="submission" date="2024-05" db="EMBL/GenBank/DDBJ databases">
        <title>Genetic variation in Jamaican populations of the coffee berry borer (Hypothenemus hampei).</title>
        <authorList>
            <person name="Errbii M."/>
            <person name="Myrie A."/>
        </authorList>
    </citation>
    <scope>NUCLEOTIDE SEQUENCE [LARGE SCALE GENOMIC DNA]</scope>
    <source>
        <strain evidence="2">JA-Hopewell-2020-01-JO</strain>
        <tissue evidence="2">Whole body</tissue>
    </source>
</reference>
<feature type="domain" description="N-acetyltransferase" evidence="1">
    <location>
        <begin position="164"/>
        <end position="292"/>
    </location>
</feature>
<dbReference type="Pfam" id="PF18713">
    <property type="entry name" value="DUF5645"/>
    <property type="match status" value="1"/>
</dbReference>
<dbReference type="PANTHER" id="PTHR20958:SF6">
    <property type="entry name" value="GLYCINE N-ACYLTRANSFERASE-LIKE PROTEIN"/>
    <property type="match status" value="1"/>
</dbReference>
<dbReference type="InterPro" id="IPR041506">
    <property type="entry name" value="DUF5645"/>
</dbReference>
<keyword evidence="3" id="KW-1185">Reference proteome</keyword>
<evidence type="ECO:0000313" key="2">
    <source>
        <dbReference type="EMBL" id="KAL1502275.1"/>
    </source>
</evidence>
<dbReference type="InterPro" id="IPR016181">
    <property type="entry name" value="Acyl_CoA_acyltransferase"/>
</dbReference>
<proteinExistence type="predicted"/>
<dbReference type="Gene3D" id="3.40.630.30">
    <property type="match status" value="2"/>
</dbReference>
<dbReference type="AlphaFoldDB" id="A0ABD1EU04"/>
<comment type="caution">
    <text evidence="2">The sequence shown here is derived from an EMBL/GenBank/DDBJ whole genome shotgun (WGS) entry which is preliminary data.</text>
</comment>
<organism evidence="2 3">
    <name type="scientific">Hypothenemus hampei</name>
    <name type="common">Coffee berry borer</name>
    <dbReference type="NCBI Taxonomy" id="57062"/>
    <lineage>
        <taxon>Eukaryota</taxon>
        <taxon>Metazoa</taxon>
        <taxon>Ecdysozoa</taxon>
        <taxon>Arthropoda</taxon>
        <taxon>Hexapoda</taxon>
        <taxon>Insecta</taxon>
        <taxon>Pterygota</taxon>
        <taxon>Neoptera</taxon>
        <taxon>Endopterygota</taxon>
        <taxon>Coleoptera</taxon>
        <taxon>Polyphaga</taxon>
        <taxon>Cucujiformia</taxon>
        <taxon>Curculionidae</taxon>
        <taxon>Scolytinae</taxon>
        <taxon>Hypothenemus</taxon>
    </lineage>
</organism>
<dbReference type="SUPFAM" id="SSF55729">
    <property type="entry name" value="Acyl-CoA N-acyltransferases (Nat)"/>
    <property type="match status" value="1"/>
</dbReference>
<dbReference type="Proteomes" id="UP001566132">
    <property type="component" value="Unassembled WGS sequence"/>
</dbReference>
<gene>
    <name evidence="2" type="ORF">ABEB36_007441</name>
</gene>
<protein>
    <recommendedName>
        <fullName evidence="1">N-acetyltransferase domain-containing protein</fullName>
    </recommendedName>
</protein>
<dbReference type="Pfam" id="PF08445">
    <property type="entry name" value="FR47"/>
    <property type="match status" value="1"/>
</dbReference>
<dbReference type="PROSITE" id="PS51186">
    <property type="entry name" value="GNAT"/>
    <property type="match status" value="1"/>
</dbReference>
<name>A0ABD1EU04_HYPHA</name>
<dbReference type="InterPro" id="IPR053225">
    <property type="entry name" value="Acyl-CoA_N-acyltransferase"/>
</dbReference>
<dbReference type="InterPro" id="IPR013653">
    <property type="entry name" value="GCN5-like_dom"/>
</dbReference>